<dbReference type="InterPro" id="IPR007061">
    <property type="entry name" value="MST-like"/>
</dbReference>
<dbReference type="NCBIfam" id="NF047843">
    <property type="entry name" value="MST_Rv0443"/>
    <property type="match status" value="1"/>
</dbReference>
<gene>
    <name evidence="1" type="ORF">AELLOGFF_00693</name>
</gene>
<dbReference type="Gene3D" id="1.20.120.450">
    <property type="entry name" value="dinb family like domain"/>
    <property type="match status" value="1"/>
</dbReference>
<dbReference type="Proteomes" id="UP000430146">
    <property type="component" value="Unassembled WGS sequence"/>
</dbReference>
<proteinExistence type="predicted"/>
<dbReference type="InterPro" id="IPR034660">
    <property type="entry name" value="DinB/YfiT-like"/>
</dbReference>
<keyword evidence="2" id="KW-1185">Reference proteome</keyword>
<dbReference type="AlphaFoldDB" id="A0A5S9PW83"/>
<evidence type="ECO:0000313" key="2">
    <source>
        <dbReference type="Proteomes" id="UP000430146"/>
    </source>
</evidence>
<name>A0A5S9PW83_MYCVN</name>
<dbReference type="EMBL" id="CACSIP010000012">
    <property type="protein sequence ID" value="CAA0109221.1"/>
    <property type="molecule type" value="Genomic_DNA"/>
</dbReference>
<organism evidence="1 2">
    <name type="scientific">Mycolicibacterium vanbaalenii</name>
    <name type="common">Mycobacterium vanbaalenii</name>
    <dbReference type="NCBI Taxonomy" id="110539"/>
    <lineage>
        <taxon>Bacteria</taxon>
        <taxon>Bacillati</taxon>
        <taxon>Actinomycetota</taxon>
        <taxon>Actinomycetes</taxon>
        <taxon>Mycobacteriales</taxon>
        <taxon>Mycobacteriaceae</taxon>
        <taxon>Mycolicibacterium</taxon>
    </lineage>
</organism>
<dbReference type="SUPFAM" id="SSF109854">
    <property type="entry name" value="DinB/YfiT-like putative metalloenzymes"/>
    <property type="match status" value="1"/>
</dbReference>
<sequence>MGFRPALPMSDIDAARELLRDSFTRLIEHSDDLTDGLTDAVAYYRPTPEANTITWLIWHTARMQDAQVCDIGGIEQVWFRDGWVDRFGLDLPRDAHGYGHTPEEVAKVRASAELLAGYYHAVHKESLEYVASVSAEELARVVDHNWTPPVTASARLVSIVDDAAQHLGQAAYLRGIAS</sequence>
<accession>A0A5S9PW83</accession>
<evidence type="ECO:0000313" key="1">
    <source>
        <dbReference type="EMBL" id="CAA0109221.1"/>
    </source>
</evidence>
<evidence type="ECO:0008006" key="3">
    <source>
        <dbReference type="Google" id="ProtNLM"/>
    </source>
</evidence>
<reference evidence="1 2" key="1">
    <citation type="submission" date="2019-11" db="EMBL/GenBank/DDBJ databases">
        <authorList>
            <person name="Holert J."/>
        </authorList>
    </citation>
    <scope>NUCLEOTIDE SEQUENCE [LARGE SCALE GENOMIC DNA]</scope>
    <source>
        <strain evidence="1">BC8_1</strain>
    </source>
</reference>
<dbReference type="Pfam" id="PF04978">
    <property type="entry name" value="MST"/>
    <property type="match status" value="1"/>
</dbReference>
<protein>
    <recommendedName>
        <fullName evidence="3">DinB-like domain-containing protein</fullName>
    </recommendedName>
</protein>